<proteinExistence type="predicted"/>
<dbReference type="EMBL" id="JBFTWV010000028">
    <property type="protein sequence ID" value="KAL2796202.1"/>
    <property type="molecule type" value="Genomic_DNA"/>
</dbReference>
<accession>A0ABR4GAZ5</accession>
<evidence type="ECO:0000256" key="1">
    <source>
        <dbReference type="SAM" id="MobiDB-lite"/>
    </source>
</evidence>
<comment type="caution">
    <text evidence="2">The sequence shown here is derived from an EMBL/GenBank/DDBJ whole genome shotgun (WGS) entry which is preliminary data.</text>
</comment>
<protein>
    <submittedName>
        <fullName evidence="2">Uncharacterized protein</fullName>
    </submittedName>
</protein>
<dbReference type="Proteomes" id="UP001610563">
    <property type="component" value="Unassembled WGS sequence"/>
</dbReference>
<name>A0ABR4GAZ5_9EURO</name>
<keyword evidence="3" id="KW-1185">Reference proteome</keyword>
<gene>
    <name evidence="2" type="ORF">BJX66DRAFT_142570</name>
</gene>
<reference evidence="2 3" key="1">
    <citation type="submission" date="2024-07" db="EMBL/GenBank/DDBJ databases">
        <title>Section-level genome sequencing and comparative genomics of Aspergillus sections Usti and Cavernicolus.</title>
        <authorList>
            <consortium name="Lawrence Berkeley National Laboratory"/>
            <person name="Nybo J.L."/>
            <person name="Vesth T.C."/>
            <person name="Theobald S."/>
            <person name="Frisvad J.C."/>
            <person name="Larsen T.O."/>
            <person name="Kjaerboelling I."/>
            <person name="Rothschild-Mancinelli K."/>
            <person name="Lyhne E.K."/>
            <person name="Kogle M.E."/>
            <person name="Barry K."/>
            <person name="Clum A."/>
            <person name="Na H."/>
            <person name="Ledsgaard L."/>
            <person name="Lin J."/>
            <person name="Lipzen A."/>
            <person name="Kuo A."/>
            <person name="Riley R."/>
            <person name="Mondo S."/>
            <person name="Labutti K."/>
            <person name="Haridas S."/>
            <person name="Pangalinan J."/>
            <person name="Salamov A.A."/>
            <person name="Simmons B.A."/>
            <person name="Magnuson J.K."/>
            <person name="Chen J."/>
            <person name="Drula E."/>
            <person name="Henrissat B."/>
            <person name="Wiebenga A."/>
            <person name="Lubbers R.J."/>
            <person name="Gomes A.C."/>
            <person name="Makela M.R."/>
            <person name="Stajich J."/>
            <person name="Grigoriev I.V."/>
            <person name="Mortensen U.H."/>
            <person name="De Vries R.P."/>
            <person name="Baker S.E."/>
            <person name="Andersen M.R."/>
        </authorList>
    </citation>
    <scope>NUCLEOTIDE SEQUENCE [LARGE SCALE GENOMIC DNA]</scope>
    <source>
        <strain evidence="2 3">CBS 209.92</strain>
    </source>
</reference>
<feature type="region of interest" description="Disordered" evidence="1">
    <location>
        <begin position="1"/>
        <end position="29"/>
    </location>
</feature>
<sequence>MSSNQLVPYTLTEPLPDPSFAPPQRTQPNPDRCSSLFSLCDECQLQYAKISRDVKSDYLVCPKGSYPVIITFEFLGTPDKARQLVEYFHGRVTNMFNIEHMSVYGAVKRLPNGTDGPGSWLDLTTPGAKFAKAFKPNKGYLTLPSFKDAIEAGLQAEYAKAHSKVRQVSILADIPLTINPGGEIEMMMLNKILPEWVDKKAMQHPNAGHPSVHRLKWWAETHPHAALKEPVRQTLNPDPWKRPNVQVRKKKH</sequence>
<organism evidence="2 3">
    <name type="scientific">Aspergillus keveii</name>
    <dbReference type="NCBI Taxonomy" id="714993"/>
    <lineage>
        <taxon>Eukaryota</taxon>
        <taxon>Fungi</taxon>
        <taxon>Dikarya</taxon>
        <taxon>Ascomycota</taxon>
        <taxon>Pezizomycotina</taxon>
        <taxon>Eurotiomycetes</taxon>
        <taxon>Eurotiomycetidae</taxon>
        <taxon>Eurotiales</taxon>
        <taxon>Aspergillaceae</taxon>
        <taxon>Aspergillus</taxon>
        <taxon>Aspergillus subgen. Nidulantes</taxon>
    </lineage>
</organism>
<evidence type="ECO:0000313" key="3">
    <source>
        <dbReference type="Proteomes" id="UP001610563"/>
    </source>
</evidence>
<evidence type="ECO:0000313" key="2">
    <source>
        <dbReference type="EMBL" id="KAL2796202.1"/>
    </source>
</evidence>